<keyword evidence="1" id="KW-0812">Transmembrane</keyword>
<dbReference type="EMBL" id="CP060412">
    <property type="protein sequence ID" value="QNK03057.1"/>
    <property type="molecule type" value="Genomic_DNA"/>
</dbReference>
<name>A0A7G8Q8E9_9GAMM</name>
<feature type="transmembrane region" description="Helical" evidence="1">
    <location>
        <begin position="68"/>
        <end position="87"/>
    </location>
</feature>
<organism evidence="2 3">
    <name type="scientific">Dyella telluris</name>
    <dbReference type="NCBI Taxonomy" id="2763498"/>
    <lineage>
        <taxon>Bacteria</taxon>
        <taxon>Pseudomonadati</taxon>
        <taxon>Pseudomonadota</taxon>
        <taxon>Gammaproteobacteria</taxon>
        <taxon>Lysobacterales</taxon>
        <taxon>Rhodanobacteraceae</taxon>
        <taxon>Dyella</taxon>
    </lineage>
</organism>
<keyword evidence="1" id="KW-0472">Membrane</keyword>
<feature type="transmembrane region" description="Helical" evidence="1">
    <location>
        <begin position="38"/>
        <end position="61"/>
    </location>
</feature>
<evidence type="ECO:0000313" key="2">
    <source>
        <dbReference type="EMBL" id="QNK03057.1"/>
    </source>
</evidence>
<evidence type="ECO:0000256" key="1">
    <source>
        <dbReference type="SAM" id="Phobius"/>
    </source>
</evidence>
<keyword evidence="1" id="KW-1133">Transmembrane helix</keyword>
<dbReference type="RefSeq" id="WP_187058484.1">
    <property type="nucleotide sequence ID" value="NZ_CP060412.1"/>
</dbReference>
<dbReference type="AlphaFoldDB" id="A0A7G8Q8E9"/>
<dbReference type="Proteomes" id="UP000515873">
    <property type="component" value="Chromosome"/>
</dbReference>
<accession>A0A7G8Q8E9</accession>
<protein>
    <submittedName>
        <fullName evidence="2">Uncharacterized protein</fullName>
    </submittedName>
</protein>
<gene>
    <name evidence="2" type="ORF">H8F01_08085</name>
</gene>
<evidence type="ECO:0000313" key="3">
    <source>
        <dbReference type="Proteomes" id="UP000515873"/>
    </source>
</evidence>
<dbReference type="KEGG" id="dtl:H8F01_08085"/>
<proteinExistence type="predicted"/>
<feature type="transmembrane region" description="Helical" evidence="1">
    <location>
        <begin position="12"/>
        <end position="32"/>
    </location>
</feature>
<keyword evidence="3" id="KW-1185">Reference proteome</keyword>
<sequence length="90" mass="9853">MNMSATRPFSGTALLGWSALNFIPAFLIYQLIHDNMGVIYFFFIPLASVATWVVTLPFGLMTSRFKEWVAGGALGTVWSVLLCASLLGHP</sequence>
<reference evidence="2 3" key="1">
    <citation type="submission" date="2020-08" db="EMBL/GenBank/DDBJ databases">
        <title>Dyella sp. G9 isolated from forest soil.</title>
        <authorList>
            <person name="Fu J."/>
            <person name="Qiu L."/>
        </authorList>
    </citation>
    <scope>NUCLEOTIDE SEQUENCE [LARGE SCALE GENOMIC DNA]</scope>
    <source>
        <strain evidence="2 3">G9</strain>
    </source>
</reference>